<sequence length="84" mass="9720">ASPRHRRADPPATHLAAPTLSAWRRAHRADRAPDVSPVPRRPCPDGTYSDVGTIRQFRRRPMLPSERRRQEPRRQRLRAPQADL</sequence>
<accession>A0A6J4L4T3</accession>
<dbReference type="AlphaFoldDB" id="A0A6J4L4T3"/>
<organism evidence="2">
    <name type="scientific">uncultured Nocardioidaceae bacterium</name>
    <dbReference type="NCBI Taxonomy" id="253824"/>
    <lineage>
        <taxon>Bacteria</taxon>
        <taxon>Bacillati</taxon>
        <taxon>Actinomycetota</taxon>
        <taxon>Actinomycetes</taxon>
        <taxon>Propionibacteriales</taxon>
        <taxon>Nocardioidaceae</taxon>
        <taxon>environmental samples</taxon>
    </lineage>
</organism>
<proteinExistence type="predicted"/>
<gene>
    <name evidence="2" type="ORF">AVDCRST_MAG29-511</name>
</gene>
<feature type="region of interest" description="Disordered" evidence="1">
    <location>
        <begin position="1"/>
        <end position="84"/>
    </location>
</feature>
<evidence type="ECO:0000313" key="2">
    <source>
        <dbReference type="EMBL" id="CAA9322249.1"/>
    </source>
</evidence>
<protein>
    <submittedName>
        <fullName evidence="2">Uncharacterized protein</fullName>
    </submittedName>
</protein>
<reference evidence="2" key="1">
    <citation type="submission" date="2020-02" db="EMBL/GenBank/DDBJ databases">
        <authorList>
            <person name="Meier V. D."/>
        </authorList>
    </citation>
    <scope>NUCLEOTIDE SEQUENCE</scope>
    <source>
        <strain evidence="2">AVDCRST_MAG29</strain>
    </source>
</reference>
<feature type="non-terminal residue" evidence="2">
    <location>
        <position position="84"/>
    </location>
</feature>
<feature type="compositionally biased region" description="Basic and acidic residues" evidence="1">
    <location>
        <begin position="65"/>
        <end position="74"/>
    </location>
</feature>
<evidence type="ECO:0000256" key="1">
    <source>
        <dbReference type="SAM" id="MobiDB-lite"/>
    </source>
</evidence>
<name>A0A6J4L4T3_9ACTN</name>
<dbReference type="EMBL" id="CADCUG010000033">
    <property type="protein sequence ID" value="CAA9322249.1"/>
    <property type="molecule type" value="Genomic_DNA"/>
</dbReference>
<feature type="non-terminal residue" evidence="2">
    <location>
        <position position="1"/>
    </location>
</feature>